<evidence type="ECO:0000256" key="1">
    <source>
        <dbReference type="SAM" id="Coils"/>
    </source>
</evidence>
<dbReference type="STRING" id="363999.A0A439D0V1"/>
<evidence type="ECO:0000313" key="4">
    <source>
        <dbReference type="EMBL" id="RWA08083.1"/>
    </source>
</evidence>
<feature type="domain" description="G" evidence="3">
    <location>
        <begin position="22"/>
        <end position="92"/>
    </location>
</feature>
<dbReference type="EMBL" id="RYZI01000220">
    <property type="protein sequence ID" value="RWA08083.1"/>
    <property type="molecule type" value="Genomic_DNA"/>
</dbReference>
<evidence type="ECO:0000256" key="2">
    <source>
        <dbReference type="SAM" id="MobiDB-lite"/>
    </source>
</evidence>
<dbReference type="Gene3D" id="3.40.50.300">
    <property type="entry name" value="P-loop containing nucleotide triphosphate hydrolases"/>
    <property type="match status" value="1"/>
</dbReference>
<comment type="caution">
    <text evidence="4">The sequence shown here is derived from an EMBL/GenBank/DDBJ whole genome shotgun (WGS) entry which is preliminary data.</text>
</comment>
<reference evidence="4 5" key="1">
    <citation type="submission" date="2018-12" db="EMBL/GenBank/DDBJ databases">
        <title>Draft genome sequence of Xylaria grammica IHI A82.</title>
        <authorList>
            <person name="Buettner E."/>
            <person name="Kellner H."/>
        </authorList>
    </citation>
    <scope>NUCLEOTIDE SEQUENCE [LARGE SCALE GENOMIC DNA]</scope>
    <source>
        <strain evidence="4 5">IHI A82</strain>
    </source>
</reference>
<keyword evidence="5" id="KW-1185">Reference proteome</keyword>
<evidence type="ECO:0000313" key="5">
    <source>
        <dbReference type="Proteomes" id="UP000286045"/>
    </source>
</evidence>
<keyword evidence="1" id="KW-0175">Coiled coil</keyword>
<dbReference type="SUPFAM" id="SSF52540">
    <property type="entry name" value="P-loop containing nucleoside triphosphate hydrolases"/>
    <property type="match status" value="1"/>
</dbReference>
<evidence type="ECO:0000259" key="3">
    <source>
        <dbReference type="Pfam" id="PF01926"/>
    </source>
</evidence>
<feature type="region of interest" description="Disordered" evidence="2">
    <location>
        <begin position="314"/>
        <end position="339"/>
    </location>
</feature>
<dbReference type="Pfam" id="PF01926">
    <property type="entry name" value="MMR_HSR1"/>
    <property type="match status" value="1"/>
</dbReference>
<gene>
    <name evidence="4" type="ORF">EKO27_g7037</name>
</gene>
<dbReference type="GO" id="GO:0005525">
    <property type="term" value="F:GTP binding"/>
    <property type="evidence" value="ECO:0007669"/>
    <property type="project" value="InterPro"/>
</dbReference>
<dbReference type="InterPro" id="IPR006073">
    <property type="entry name" value="GTP-bd"/>
</dbReference>
<feature type="coiled-coil region" evidence="1">
    <location>
        <begin position="229"/>
        <end position="275"/>
    </location>
</feature>
<dbReference type="AlphaFoldDB" id="A0A439D0V1"/>
<dbReference type="CDD" id="cd00882">
    <property type="entry name" value="Ras_like_GTPase"/>
    <property type="match status" value="1"/>
</dbReference>
<protein>
    <recommendedName>
        <fullName evidence="3">G domain-containing protein</fullName>
    </recommendedName>
</protein>
<dbReference type="Proteomes" id="UP000286045">
    <property type="component" value="Unassembled WGS sequence"/>
</dbReference>
<organism evidence="4 5">
    <name type="scientific">Xylaria grammica</name>
    <dbReference type="NCBI Taxonomy" id="363999"/>
    <lineage>
        <taxon>Eukaryota</taxon>
        <taxon>Fungi</taxon>
        <taxon>Dikarya</taxon>
        <taxon>Ascomycota</taxon>
        <taxon>Pezizomycotina</taxon>
        <taxon>Sordariomycetes</taxon>
        <taxon>Xylariomycetidae</taxon>
        <taxon>Xylariales</taxon>
        <taxon>Xylariaceae</taxon>
        <taxon>Xylaria</taxon>
    </lineage>
</organism>
<accession>A0A439D0V1</accession>
<proteinExistence type="predicted"/>
<dbReference type="InterPro" id="IPR027417">
    <property type="entry name" value="P-loop_NTPase"/>
</dbReference>
<name>A0A439D0V1_9PEZI</name>
<sequence length="407" mass="45849">MSSELSTTLFNGNIPNANDIVVALMGMTGSGKSSLVSLCTNEDVEIGHDLQACTQDVRTYSFHHPKLRSGRVYLVDTPGFDDTNKSDTEVLRTLATWLTATYSNGVKLSGIIYLHRINQPRMQGSAMKNISLFRFLCGDDALKKVILVTTMWDITENDIAESREKQLRDIPKYWGGMIAKGSQVKRHNNTQRSALALFETFMKGDPKIVLNIQSEMVDGNKPLQGTAAANDIKETLAEQSAQLKREIQDFEVEVREALRQRDETLAEVMRELRLERQQDLQQILGSQQRLQVTMQELHESKAVDLMKKAKKEQPFSVLDSPSSDTSTAKRVELSGPSNMPFTEIPPNIHMKTLLDITHYIDVGTYRPFDDWDIHIFPEGSYMGMIFPFDNKGSRGIADFGLLIAEKQ</sequence>